<evidence type="ECO:0000313" key="7">
    <source>
        <dbReference type="EMBL" id="SEW03577.1"/>
    </source>
</evidence>
<accession>A0A1I0NPU7</accession>
<dbReference type="InterPro" id="IPR022791">
    <property type="entry name" value="L-PG_synthase/AglD"/>
</dbReference>
<dbReference type="PANTHER" id="PTHR40277">
    <property type="entry name" value="BLL5419 PROTEIN"/>
    <property type="match status" value="1"/>
</dbReference>
<feature type="transmembrane region" description="Helical" evidence="6">
    <location>
        <begin position="41"/>
        <end position="63"/>
    </location>
</feature>
<feature type="transmembrane region" description="Helical" evidence="6">
    <location>
        <begin position="182"/>
        <end position="205"/>
    </location>
</feature>
<evidence type="ECO:0000256" key="6">
    <source>
        <dbReference type="SAM" id="Phobius"/>
    </source>
</evidence>
<keyword evidence="4 6" id="KW-1133">Transmembrane helix</keyword>
<evidence type="ECO:0000256" key="4">
    <source>
        <dbReference type="ARBA" id="ARBA00022989"/>
    </source>
</evidence>
<organism evidence="7 8">
    <name type="scientific">Chryseobacterium wanjuense</name>
    <dbReference type="NCBI Taxonomy" id="356305"/>
    <lineage>
        <taxon>Bacteria</taxon>
        <taxon>Pseudomonadati</taxon>
        <taxon>Bacteroidota</taxon>
        <taxon>Flavobacteriia</taxon>
        <taxon>Flavobacteriales</taxon>
        <taxon>Weeksellaceae</taxon>
        <taxon>Chryseobacterium group</taxon>
        <taxon>Chryseobacterium</taxon>
    </lineage>
</organism>
<dbReference type="STRING" id="356305.SAMN05421841_0732"/>
<keyword evidence="5 6" id="KW-0472">Membrane</keyword>
<dbReference type="NCBIfam" id="TIGR00374">
    <property type="entry name" value="flippase-like domain"/>
    <property type="match status" value="1"/>
</dbReference>
<dbReference type="Pfam" id="PF03706">
    <property type="entry name" value="LPG_synthase_TM"/>
    <property type="match status" value="1"/>
</dbReference>
<dbReference type="Proteomes" id="UP000199469">
    <property type="component" value="Unassembled WGS sequence"/>
</dbReference>
<feature type="transmembrane region" description="Helical" evidence="6">
    <location>
        <begin position="84"/>
        <end position="111"/>
    </location>
</feature>
<dbReference type="GO" id="GO:0005886">
    <property type="term" value="C:plasma membrane"/>
    <property type="evidence" value="ECO:0007669"/>
    <property type="project" value="UniProtKB-SubCell"/>
</dbReference>
<dbReference type="AlphaFoldDB" id="A0A1I0NPU7"/>
<feature type="transmembrane region" description="Helical" evidence="6">
    <location>
        <begin position="156"/>
        <end position="176"/>
    </location>
</feature>
<dbReference type="EMBL" id="FOIU01000001">
    <property type="protein sequence ID" value="SEW03577.1"/>
    <property type="molecule type" value="Genomic_DNA"/>
</dbReference>
<keyword evidence="3 6" id="KW-0812">Transmembrane</keyword>
<evidence type="ECO:0000256" key="3">
    <source>
        <dbReference type="ARBA" id="ARBA00022692"/>
    </source>
</evidence>
<gene>
    <name evidence="7" type="ORF">SAMN05421841_0732</name>
</gene>
<dbReference type="PANTHER" id="PTHR40277:SF1">
    <property type="entry name" value="BLL5419 PROTEIN"/>
    <property type="match status" value="1"/>
</dbReference>
<evidence type="ECO:0000256" key="2">
    <source>
        <dbReference type="ARBA" id="ARBA00022475"/>
    </source>
</evidence>
<proteinExistence type="predicted"/>
<protein>
    <recommendedName>
        <fullName evidence="9">Lysylphosphatidylglycerol synthase TM region</fullName>
    </recommendedName>
</protein>
<feature type="transmembrane region" description="Helical" evidence="6">
    <location>
        <begin position="131"/>
        <end position="149"/>
    </location>
</feature>
<name>A0A1I0NPU7_9FLAO</name>
<feature type="transmembrane region" description="Helical" evidence="6">
    <location>
        <begin position="12"/>
        <end position="29"/>
    </location>
</feature>
<evidence type="ECO:0000256" key="1">
    <source>
        <dbReference type="ARBA" id="ARBA00004651"/>
    </source>
</evidence>
<evidence type="ECO:0008006" key="9">
    <source>
        <dbReference type="Google" id="ProtNLM"/>
    </source>
</evidence>
<sequence length="293" mass="33619">MGKTDSRKKKIFINGLKVLISIAFLYFVFKKIPFREVAKIWSTVHVLYVIFGAFFFLASQILSVKRLDFYLKANSFNLSFRSNLELYFLGMFYNFFIPGGIGGDAYKVYILNKKLGWELKKITSAIFNDRLSGLLAICVLILIFSLFLLPLQWIGLMVIMMIAGFSLTYFLVKKLFPVYTPIFFKTFFISIVIQLLQVICFLFLIKSLGLNENYLIYMIVFLGSSILSLISFAGIGVREFLFLQASGYFNFNASVSVSASLLFTVITAFFSLFGLVIMFTKRVDEIKENKEFT</sequence>
<evidence type="ECO:0000256" key="5">
    <source>
        <dbReference type="ARBA" id="ARBA00023136"/>
    </source>
</evidence>
<feature type="transmembrane region" description="Helical" evidence="6">
    <location>
        <begin position="214"/>
        <end position="237"/>
    </location>
</feature>
<keyword evidence="2" id="KW-1003">Cell membrane</keyword>
<comment type="subcellular location">
    <subcellularLocation>
        <location evidence="1">Cell membrane</location>
        <topology evidence="1">Multi-pass membrane protein</topology>
    </subcellularLocation>
</comment>
<keyword evidence="8" id="KW-1185">Reference proteome</keyword>
<evidence type="ECO:0000313" key="8">
    <source>
        <dbReference type="Proteomes" id="UP000199469"/>
    </source>
</evidence>
<feature type="transmembrane region" description="Helical" evidence="6">
    <location>
        <begin position="257"/>
        <end position="280"/>
    </location>
</feature>
<reference evidence="8" key="1">
    <citation type="submission" date="2016-10" db="EMBL/GenBank/DDBJ databases">
        <authorList>
            <person name="Varghese N."/>
            <person name="Submissions S."/>
        </authorList>
    </citation>
    <scope>NUCLEOTIDE SEQUENCE [LARGE SCALE GENOMIC DNA]</scope>
    <source>
        <strain evidence="8">DSM 17724</strain>
    </source>
</reference>